<reference evidence="3" key="1">
    <citation type="submission" date="2022-11" db="UniProtKB">
        <authorList>
            <consortium name="WormBaseParasite"/>
        </authorList>
    </citation>
    <scope>IDENTIFICATION</scope>
</reference>
<evidence type="ECO:0000313" key="3">
    <source>
        <dbReference type="WBParaSite" id="ACRNAN_scaffold1109.g13604.t1"/>
    </source>
</evidence>
<protein>
    <submittedName>
        <fullName evidence="3">CUB domain-containing protein</fullName>
    </submittedName>
</protein>
<dbReference type="AlphaFoldDB" id="A0A914CJS8"/>
<proteinExistence type="predicted"/>
<evidence type="ECO:0000256" key="1">
    <source>
        <dbReference type="SAM" id="MobiDB-lite"/>
    </source>
</evidence>
<accession>A0A914CJS8</accession>
<sequence>MLTTYGEITTTNDPVETTTSSQSLECYQPASLYLNINNSNNQDGGYSLNPTSDGSCFPDMRCEWQIFIDYSNPLDFMMLTFGIGLEDFNYQFTDLLHITNCKNNISLGNISELSITYTQEFQICVSFHTLHEYVNNVTLVDPCDWTITFAYTDFNEAIESQEFGVKNAIHYSDSILIYDASNMSNYATSLDMNDNNLPFYILE</sequence>
<organism evidence="2 3">
    <name type="scientific">Acrobeloides nanus</name>
    <dbReference type="NCBI Taxonomy" id="290746"/>
    <lineage>
        <taxon>Eukaryota</taxon>
        <taxon>Metazoa</taxon>
        <taxon>Ecdysozoa</taxon>
        <taxon>Nematoda</taxon>
        <taxon>Chromadorea</taxon>
        <taxon>Rhabditida</taxon>
        <taxon>Tylenchina</taxon>
        <taxon>Cephalobomorpha</taxon>
        <taxon>Cephaloboidea</taxon>
        <taxon>Cephalobidae</taxon>
        <taxon>Acrobeloides</taxon>
    </lineage>
</organism>
<feature type="region of interest" description="Disordered" evidence="1">
    <location>
        <begin position="1"/>
        <end position="20"/>
    </location>
</feature>
<dbReference type="Proteomes" id="UP000887540">
    <property type="component" value="Unplaced"/>
</dbReference>
<name>A0A914CJS8_9BILA</name>
<keyword evidence="2" id="KW-1185">Reference proteome</keyword>
<dbReference type="WBParaSite" id="ACRNAN_scaffold1109.g13604.t1">
    <property type="protein sequence ID" value="ACRNAN_scaffold1109.g13604.t1"/>
    <property type="gene ID" value="ACRNAN_scaffold1109.g13604"/>
</dbReference>
<evidence type="ECO:0000313" key="2">
    <source>
        <dbReference type="Proteomes" id="UP000887540"/>
    </source>
</evidence>